<dbReference type="InterPro" id="IPR012347">
    <property type="entry name" value="Ferritin-like"/>
</dbReference>
<dbReference type="Gene3D" id="1.20.1260.10">
    <property type="match status" value="1"/>
</dbReference>
<dbReference type="Pfam" id="PF03713">
    <property type="entry name" value="DUF305"/>
    <property type="match status" value="1"/>
</dbReference>
<dbReference type="Proteomes" id="UP000316624">
    <property type="component" value="Unassembled WGS sequence"/>
</dbReference>
<dbReference type="EMBL" id="VLKK01000011">
    <property type="protein sequence ID" value="TWH91992.1"/>
    <property type="molecule type" value="Genomic_DNA"/>
</dbReference>
<gene>
    <name evidence="3" type="ORF">IQ35_02895</name>
</gene>
<dbReference type="AlphaFoldDB" id="A0A562K9C7"/>
<reference evidence="3 4" key="1">
    <citation type="journal article" date="2015" name="Stand. Genomic Sci.">
        <title>Genomic Encyclopedia of Bacterial and Archaeal Type Strains, Phase III: the genomes of soil and plant-associated and newly described type strains.</title>
        <authorList>
            <person name="Whitman W.B."/>
            <person name="Woyke T."/>
            <person name="Klenk H.P."/>
            <person name="Zhou Y."/>
            <person name="Lilburn T.G."/>
            <person name="Beck B.J."/>
            <person name="De Vos P."/>
            <person name="Vandamme P."/>
            <person name="Eisen J.A."/>
            <person name="Garrity G."/>
            <person name="Hugenholtz P."/>
            <person name="Kyrpides N.C."/>
        </authorList>
    </citation>
    <scope>NUCLEOTIDE SEQUENCE [LARGE SCALE GENOMIC DNA]</scope>
    <source>
        <strain evidence="3 4">CGMCC 1.7748</strain>
    </source>
</reference>
<evidence type="ECO:0000313" key="3">
    <source>
        <dbReference type="EMBL" id="TWH91992.1"/>
    </source>
</evidence>
<accession>A0A562K9C7</accession>
<dbReference type="InterPro" id="IPR005183">
    <property type="entry name" value="DUF305_CopM-like"/>
</dbReference>
<dbReference type="PANTHER" id="PTHR36933:SF1">
    <property type="entry name" value="SLL0788 PROTEIN"/>
    <property type="match status" value="1"/>
</dbReference>
<keyword evidence="1" id="KW-0732">Signal</keyword>
<dbReference type="RefSeq" id="WP_184204962.1">
    <property type="nucleotide sequence ID" value="NZ_JACIIY010000012.1"/>
</dbReference>
<protein>
    <recommendedName>
        <fullName evidence="2">DUF305 domain-containing protein</fullName>
    </recommendedName>
</protein>
<evidence type="ECO:0000256" key="1">
    <source>
        <dbReference type="SAM" id="SignalP"/>
    </source>
</evidence>
<feature type="chain" id="PRO_5022181666" description="DUF305 domain-containing protein" evidence="1">
    <location>
        <begin position="22"/>
        <end position="129"/>
    </location>
</feature>
<feature type="signal peptide" evidence="1">
    <location>
        <begin position="1"/>
        <end position="21"/>
    </location>
</feature>
<proteinExistence type="predicted"/>
<comment type="caution">
    <text evidence="3">The sequence shown here is derived from an EMBL/GenBank/DDBJ whole genome shotgun (WGS) entry which is preliminary data.</text>
</comment>
<evidence type="ECO:0000313" key="4">
    <source>
        <dbReference type="Proteomes" id="UP000316624"/>
    </source>
</evidence>
<dbReference type="PANTHER" id="PTHR36933">
    <property type="entry name" value="SLL0788 PROTEIN"/>
    <property type="match status" value="1"/>
</dbReference>
<organism evidence="3 4">
    <name type="scientific">Sphingobium wenxiniae (strain DSM 21828 / CGMCC 1.7748 / JZ-1)</name>
    <dbReference type="NCBI Taxonomy" id="595605"/>
    <lineage>
        <taxon>Bacteria</taxon>
        <taxon>Pseudomonadati</taxon>
        <taxon>Pseudomonadota</taxon>
        <taxon>Alphaproteobacteria</taxon>
        <taxon>Sphingomonadales</taxon>
        <taxon>Sphingomonadaceae</taxon>
        <taxon>Sphingobium</taxon>
    </lineage>
</organism>
<evidence type="ECO:0000259" key="2">
    <source>
        <dbReference type="Pfam" id="PF03713"/>
    </source>
</evidence>
<sequence length="129" mass="14275">MLRLTKWAAAASLLMAVPAIAQQGGMQGMDHSKMQGMNHDNMPGMNTPFMPAEMAMHEKMMKAKGANASETWVRKMIEHHRGAIAMSQIVLRQAPDAKTRQMAQKSIAEQNNSIGELQAMLRSMGKRPQ</sequence>
<keyword evidence="4" id="KW-1185">Reference proteome</keyword>
<feature type="domain" description="DUF305" evidence="2">
    <location>
        <begin position="28"/>
        <end position="121"/>
    </location>
</feature>
<name>A0A562K9C7_SPHWJ</name>